<dbReference type="Gene3D" id="3.40.309.10">
    <property type="entry name" value="Aldehyde Dehydrogenase, Chain A, domain 2"/>
    <property type="match status" value="1"/>
</dbReference>
<keyword evidence="4" id="KW-1185">Reference proteome</keyword>
<dbReference type="Gene3D" id="3.40.605.10">
    <property type="entry name" value="Aldehyde Dehydrogenase, Chain A, domain 1"/>
    <property type="match status" value="1"/>
</dbReference>
<dbReference type="Proteomes" id="UP001163336">
    <property type="component" value="Chromosome"/>
</dbReference>
<dbReference type="RefSeq" id="WP_281908143.1">
    <property type="nucleotide sequence ID" value="NZ_AP026966.1"/>
</dbReference>
<dbReference type="CDD" id="cd07129">
    <property type="entry name" value="ALDH_KGSADH"/>
    <property type="match status" value="1"/>
</dbReference>
<dbReference type="EMBL" id="AP026966">
    <property type="protein sequence ID" value="BDT59443.1"/>
    <property type="molecule type" value="Genomic_DNA"/>
</dbReference>
<dbReference type="InterPro" id="IPR016163">
    <property type="entry name" value="Ald_DH_C"/>
</dbReference>
<dbReference type="Pfam" id="PF00171">
    <property type="entry name" value="Aldedh"/>
    <property type="match status" value="1"/>
</dbReference>
<dbReference type="PANTHER" id="PTHR43353:SF3">
    <property type="entry name" value="ALDEHYDE DEHYDROGENASE-RELATED"/>
    <property type="match status" value="1"/>
</dbReference>
<evidence type="ECO:0000313" key="4">
    <source>
        <dbReference type="Proteomes" id="UP001163336"/>
    </source>
</evidence>
<dbReference type="PANTHER" id="PTHR43353">
    <property type="entry name" value="SUCCINATE-SEMIALDEHYDE DEHYDROGENASE, MITOCHONDRIAL"/>
    <property type="match status" value="1"/>
</dbReference>
<dbReference type="InterPro" id="IPR050740">
    <property type="entry name" value="Aldehyde_DH_Superfamily"/>
</dbReference>
<dbReference type="InterPro" id="IPR016162">
    <property type="entry name" value="Ald_DH_N"/>
</dbReference>
<evidence type="ECO:0000256" key="1">
    <source>
        <dbReference type="ARBA" id="ARBA00023002"/>
    </source>
</evidence>
<organism evidence="3 4">
    <name type="scientific">Massilia varians</name>
    <dbReference type="NCBI Taxonomy" id="457921"/>
    <lineage>
        <taxon>Bacteria</taxon>
        <taxon>Pseudomonadati</taxon>
        <taxon>Pseudomonadota</taxon>
        <taxon>Betaproteobacteria</taxon>
        <taxon>Burkholderiales</taxon>
        <taxon>Oxalobacteraceae</taxon>
        <taxon>Telluria group</taxon>
        <taxon>Massilia</taxon>
    </lineage>
</organism>
<dbReference type="InterPro" id="IPR015590">
    <property type="entry name" value="Aldehyde_DH_dom"/>
</dbReference>
<protein>
    <submittedName>
        <fullName evidence="3">Fatty aldehyde dehydrogenase</fullName>
    </submittedName>
</protein>
<sequence length="529" mass="54588">MHIQGDMIIGRRSVRGAAGVVHAIDPARHANLEPGFGLASGEELATACALAEDAFDSYRALPLERRAAFLEAIAARILDLGPALIERAGLETGLPQARLEGERMRTVNQLRLFAKVVRDGHFLAATLDSALPERTPPRPDLRMRKIPLGPVAVFGASNFPLAFSVAGGDTASSLAAGCPVVVKAHNAHLGTSELVARAVQQAAIDCDMPEGVFSMLIGEGRTIGTALVAHPAIKAVGFTGSRQGGLALMRTAGARPEPIPVYAEMSSVNPFFLLPNALGGKAGALAQGFVDSLTLGGGQFCTNPGLVIGLEGDAFNAFSVAAAEALQQKTAGTMLTPGIHKAYVEAVEARSAVPGVQLLARGAGAGSEGPACAAQPALYGCDAATFLATPALEEEIFGPAAVLVRCRDEAELLAVSGHVEGQLTATVHATAADQALAASLLPILERKAGRILFNGFPTGVEVSHAMVHGGPFPATSDSRTTSVGATAIDRFLRPVCYQAVPAELLPEALRDDNPLGLARVVDGVLKTAE</sequence>
<reference evidence="3" key="1">
    <citation type="submission" date="2022-11" db="EMBL/GenBank/DDBJ databases">
        <title>Isolation and characterization of PLA-degrading bacterium Massilia sp. from Antarctic soil.</title>
        <authorList>
            <person name="Sato K."/>
            <person name="Gomez-Fuentes C."/>
            <person name="Ahmad S.A."/>
            <person name="Zulkharnain A."/>
        </authorList>
    </citation>
    <scope>NUCLEOTIDE SEQUENCE</scope>
    <source>
        <strain evidence="3">N-3</strain>
    </source>
</reference>
<name>A0ABN6TB19_9BURK</name>
<evidence type="ECO:0000259" key="2">
    <source>
        <dbReference type="Pfam" id="PF00171"/>
    </source>
</evidence>
<dbReference type="SUPFAM" id="SSF53720">
    <property type="entry name" value="ALDH-like"/>
    <property type="match status" value="1"/>
</dbReference>
<evidence type="ECO:0000313" key="3">
    <source>
        <dbReference type="EMBL" id="BDT59443.1"/>
    </source>
</evidence>
<dbReference type="InterPro" id="IPR044151">
    <property type="entry name" value="ALDH_KGSADH"/>
</dbReference>
<accession>A0ABN6TB19</accession>
<dbReference type="InterPro" id="IPR016161">
    <property type="entry name" value="Ald_DH/histidinol_DH"/>
</dbReference>
<gene>
    <name evidence="3" type="ORF">MasN3_29370</name>
</gene>
<proteinExistence type="predicted"/>
<feature type="domain" description="Aldehyde dehydrogenase" evidence="2">
    <location>
        <begin position="35"/>
        <end position="463"/>
    </location>
</feature>
<keyword evidence="1" id="KW-0560">Oxidoreductase</keyword>